<dbReference type="EMBL" id="JQEC01000021">
    <property type="protein sequence ID" value="KGJ94020.1"/>
    <property type="molecule type" value="Genomic_DNA"/>
</dbReference>
<dbReference type="GO" id="GO:0017000">
    <property type="term" value="P:antibiotic biosynthetic process"/>
    <property type="evidence" value="ECO:0007669"/>
    <property type="project" value="UniProtKB-KW"/>
</dbReference>
<proteinExistence type="predicted"/>
<evidence type="ECO:0000313" key="6">
    <source>
        <dbReference type="Proteomes" id="UP000029868"/>
    </source>
</evidence>
<keyword evidence="5" id="KW-0223">Dioxygenase</keyword>
<name>A0A099KUY5_COLPS</name>
<evidence type="ECO:0000313" key="5">
    <source>
        <dbReference type="EMBL" id="KGJ94020.1"/>
    </source>
</evidence>
<dbReference type="InterPro" id="IPR042098">
    <property type="entry name" value="TauD-like_sf"/>
</dbReference>
<dbReference type="InterPro" id="IPR050411">
    <property type="entry name" value="AlphaKG_dependent_hydroxylases"/>
</dbReference>
<keyword evidence="2" id="KW-0560">Oxidoreductase</keyword>
<dbReference type="InterPro" id="IPR003819">
    <property type="entry name" value="TauD/TfdA-like"/>
</dbReference>
<dbReference type="PANTHER" id="PTHR10696">
    <property type="entry name" value="GAMMA-BUTYROBETAINE HYDROXYLASE-RELATED"/>
    <property type="match status" value="1"/>
</dbReference>
<reference evidence="5 6" key="1">
    <citation type="submission" date="2014-08" db="EMBL/GenBank/DDBJ databases">
        <title>Genomic and Phenotypic Diversity of Colwellia psychrerythraea strains from Disparate Marine Basins.</title>
        <authorList>
            <person name="Techtmann S.M."/>
            <person name="Stelling S.C."/>
            <person name="Utturkar S.M."/>
            <person name="Alshibli N."/>
            <person name="Harris A."/>
            <person name="Brown S.D."/>
            <person name="Hazen T.C."/>
        </authorList>
    </citation>
    <scope>NUCLEOTIDE SEQUENCE [LARGE SCALE GENOMIC DNA]</scope>
    <source>
        <strain evidence="5 6">GAB14E</strain>
    </source>
</reference>
<organism evidence="5 6">
    <name type="scientific">Colwellia psychrerythraea</name>
    <name type="common">Vibrio psychroerythus</name>
    <dbReference type="NCBI Taxonomy" id="28229"/>
    <lineage>
        <taxon>Bacteria</taxon>
        <taxon>Pseudomonadati</taxon>
        <taxon>Pseudomonadota</taxon>
        <taxon>Gammaproteobacteria</taxon>
        <taxon>Alteromonadales</taxon>
        <taxon>Colwelliaceae</taxon>
        <taxon>Colwellia</taxon>
    </lineage>
</organism>
<evidence type="ECO:0000256" key="1">
    <source>
        <dbReference type="ARBA" id="ARBA00001954"/>
    </source>
</evidence>
<protein>
    <submittedName>
        <fullName evidence="5">Taurine catabolism dioxygenase TauD/TfdA</fullName>
    </submittedName>
</protein>
<accession>A0A099KUY5</accession>
<dbReference type="Gene3D" id="3.60.130.10">
    <property type="entry name" value="Clavaminate synthase-like"/>
    <property type="match status" value="1"/>
</dbReference>
<dbReference type="GO" id="GO:0016706">
    <property type="term" value="F:2-oxoglutarate-dependent dioxygenase activity"/>
    <property type="evidence" value="ECO:0007669"/>
    <property type="project" value="UniProtKB-ARBA"/>
</dbReference>
<comment type="caution">
    <text evidence="5">The sequence shown here is derived from an EMBL/GenBank/DDBJ whole genome shotgun (WGS) entry which is preliminary data.</text>
</comment>
<dbReference type="PATRIC" id="fig|28229.3.peg.2195"/>
<dbReference type="RefSeq" id="WP_197061190.1">
    <property type="nucleotide sequence ID" value="NZ_JQEC01000021.1"/>
</dbReference>
<sequence>MNNIITATQNSALVNKLTDADQNSLTGEKTITLAKQHILKNGWVLLRGFNTNLNEFSALLQQFCQQLTFDPAREFADKSSQKVNAGKESVGLHIENGNTPLPPEYVAFYSAKSAKSGSQTTVCDGRELYKNMPIELQEKWRQKVTVSRTLPEHLWRKYVVDQHPNVSTASDVKEKHLADFIAVNPNQRGSINSDGSLDYELDIQPCLLNESAGQSNELAFANAILGPSFNYKKPTYTFADSTPVSDLIIKQTIDLAEKCTHEVNWQDGDVVLIDNKRVLHGRRAITGELADRQLYIAMGS</sequence>
<evidence type="ECO:0000259" key="4">
    <source>
        <dbReference type="Pfam" id="PF02668"/>
    </source>
</evidence>
<dbReference type="Pfam" id="PF02668">
    <property type="entry name" value="TauD"/>
    <property type="match status" value="1"/>
</dbReference>
<dbReference type="Proteomes" id="UP000029868">
    <property type="component" value="Unassembled WGS sequence"/>
</dbReference>
<keyword evidence="3" id="KW-0045">Antibiotic biosynthesis</keyword>
<comment type="cofactor">
    <cofactor evidence="1">
        <name>Fe(2+)</name>
        <dbReference type="ChEBI" id="CHEBI:29033"/>
    </cofactor>
</comment>
<dbReference type="SUPFAM" id="SSF51197">
    <property type="entry name" value="Clavaminate synthase-like"/>
    <property type="match status" value="1"/>
</dbReference>
<evidence type="ECO:0000256" key="3">
    <source>
        <dbReference type="ARBA" id="ARBA00023194"/>
    </source>
</evidence>
<dbReference type="AlphaFoldDB" id="A0A099KUY5"/>
<feature type="domain" description="TauD/TfdA-like" evidence="4">
    <location>
        <begin position="28"/>
        <end position="287"/>
    </location>
</feature>
<gene>
    <name evidence="5" type="ORF">GAB14E_2575</name>
</gene>
<evidence type="ECO:0000256" key="2">
    <source>
        <dbReference type="ARBA" id="ARBA00023002"/>
    </source>
</evidence>
<dbReference type="PANTHER" id="PTHR10696:SF56">
    <property type="entry name" value="TAUD_TFDA-LIKE DOMAIN-CONTAINING PROTEIN"/>
    <property type="match status" value="1"/>
</dbReference>